<gene>
    <name evidence="1" type="ORF">JR316_0001563</name>
</gene>
<evidence type="ECO:0000313" key="2">
    <source>
        <dbReference type="Proteomes" id="UP000664032"/>
    </source>
</evidence>
<name>A0ACB8HAH7_PSICU</name>
<accession>A0ACB8HAH7</accession>
<organism evidence="1 2">
    <name type="scientific">Psilocybe cubensis</name>
    <name type="common">Psychedelic mushroom</name>
    <name type="synonym">Stropharia cubensis</name>
    <dbReference type="NCBI Taxonomy" id="181762"/>
    <lineage>
        <taxon>Eukaryota</taxon>
        <taxon>Fungi</taxon>
        <taxon>Dikarya</taxon>
        <taxon>Basidiomycota</taxon>
        <taxon>Agaricomycotina</taxon>
        <taxon>Agaricomycetes</taxon>
        <taxon>Agaricomycetidae</taxon>
        <taxon>Agaricales</taxon>
        <taxon>Agaricineae</taxon>
        <taxon>Strophariaceae</taxon>
        <taxon>Psilocybe</taxon>
    </lineage>
</organism>
<protein>
    <submittedName>
        <fullName evidence="1">Uncharacterized protein</fullName>
    </submittedName>
</protein>
<dbReference type="EMBL" id="JAFIQS020000002">
    <property type="protein sequence ID" value="KAH9484664.1"/>
    <property type="molecule type" value="Genomic_DNA"/>
</dbReference>
<reference evidence="1" key="1">
    <citation type="submission" date="2021-10" db="EMBL/GenBank/DDBJ databases">
        <title>Psilocybe cubensis genome.</title>
        <authorList>
            <person name="Mckernan K.J."/>
            <person name="Crawford S."/>
            <person name="Trippe A."/>
            <person name="Kane L.T."/>
            <person name="Mclaughlin S."/>
        </authorList>
    </citation>
    <scope>NUCLEOTIDE SEQUENCE</scope>
    <source>
        <strain evidence="1">MGC-MH-2018</strain>
    </source>
</reference>
<dbReference type="Proteomes" id="UP000664032">
    <property type="component" value="Unassembled WGS sequence"/>
</dbReference>
<evidence type="ECO:0000313" key="1">
    <source>
        <dbReference type="EMBL" id="KAH9484664.1"/>
    </source>
</evidence>
<keyword evidence="2" id="KW-1185">Reference proteome</keyword>
<comment type="caution">
    <text evidence="1">The sequence shown here is derived from an EMBL/GenBank/DDBJ whole genome shotgun (WGS) entry which is preliminary data.</text>
</comment>
<sequence>MPSTPFSSVQHNTHPGLTSTSTLTSTAPSMSSSGLPPSNALFPALYLYPLNNTWAPKRVALTNMHTKIGRQTSSKTAPGERNGFFDSKVLSRQHAEVWEEGGKIYIKDVKSSNGTFINGERLSSEGHKSEPFELKSDDIVELGVDIVGEDNKTIIHHKSSLATHHDRVRQLEGALEAQEGLRREVVVLRELVMRGASSSGTSGAGSSDLREVRLEEGSHKEAMGEGHRTCDDDDKGGEGHEDDNEEEEDDDDDARSVSTIIPHKLESVEEEGEEAVARTECGEDGDGEPDHEARDAQHGVEDKDHSVSEIVDSSSLDQEHEHEQSDEHGSEDEAEAEKRKQEDLKVGKPRSSGASGSKDEEDRESGDKKAMPAQKLEGQKGVGLVDDPMRMLATPEPSVVFKLSESAVSSLDGDRDQDKSLLSGKTRTHPLADSSDVDADVLSRSFDEDSVAGKYKQSSGDGLEGAYRIYLAGVFDASKSSTYNWVNL</sequence>
<proteinExistence type="predicted"/>